<proteinExistence type="predicted"/>
<organism evidence="1 2">
    <name type="scientific">Gracilibacillus pellucidus</name>
    <dbReference type="NCBI Taxonomy" id="3095368"/>
    <lineage>
        <taxon>Bacteria</taxon>
        <taxon>Bacillati</taxon>
        <taxon>Bacillota</taxon>
        <taxon>Bacilli</taxon>
        <taxon>Bacillales</taxon>
        <taxon>Bacillaceae</taxon>
        <taxon>Gracilibacillus</taxon>
    </lineage>
</organism>
<name>A0ACC6M3J0_9BACI</name>
<dbReference type="EMBL" id="JAWZSR010000003">
    <property type="protein sequence ID" value="MDX8045502.1"/>
    <property type="molecule type" value="Genomic_DNA"/>
</dbReference>
<accession>A0ACC6M3J0</accession>
<gene>
    <name evidence="1" type="ORF">SH601_05830</name>
</gene>
<evidence type="ECO:0000313" key="2">
    <source>
        <dbReference type="Proteomes" id="UP001277972"/>
    </source>
</evidence>
<evidence type="ECO:0000313" key="1">
    <source>
        <dbReference type="EMBL" id="MDX8045502.1"/>
    </source>
</evidence>
<protein>
    <submittedName>
        <fullName evidence="1">YdcF family protein</fullName>
    </submittedName>
</protein>
<dbReference type="Proteomes" id="UP001277972">
    <property type="component" value="Unassembled WGS sequence"/>
</dbReference>
<comment type="caution">
    <text evidence="1">The sequence shown here is derived from an EMBL/GenBank/DDBJ whole genome shotgun (WGS) entry which is preliminary data.</text>
</comment>
<sequence>MTWKKGLLVSLPLFFLLVGSVIFFNLHRFIVSQDTPEKVDAIIVLSGGLGEREEEGAKLYHEGYSDKIIVTGAPVGWKTYSSDMMTEHLRALDVPKDAIYSFKGVTSTREEAELSIPMLRELHVQRLMVVTSKFHSARAKWIFQKTLKDEGIEVISVPVRDDVYDRNWWKNHETRKQGASEILKYIWEIFRW</sequence>
<reference evidence="1" key="1">
    <citation type="submission" date="2023-11" db="EMBL/GenBank/DDBJ databases">
        <title>Gracilibacillus pellucida a moderately halophilic bacterium isolated from saline soil in Xinjiang province.</title>
        <authorList>
            <person name="Zhang Z."/>
            <person name="Tan F."/>
            <person name="Wang Y."/>
            <person name="Xia M."/>
        </authorList>
    </citation>
    <scope>NUCLEOTIDE SEQUENCE</scope>
    <source>
        <strain evidence="1">S3-1-1</strain>
    </source>
</reference>
<keyword evidence="2" id="KW-1185">Reference proteome</keyword>